<evidence type="ECO:0000313" key="1">
    <source>
        <dbReference type="EMBL" id="RFF42953.1"/>
    </source>
</evidence>
<dbReference type="Proteomes" id="UP000259570">
    <property type="component" value="Unassembled WGS sequence"/>
</dbReference>
<proteinExistence type="predicted"/>
<evidence type="ECO:0000313" key="2">
    <source>
        <dbReference type="Proteomes" id="UP000259570"/>
    </source>
</evidence>
<dbReference type="EMBL" id="QUZM01000001">
    <property type="protein sequence ID" value="RFF42953.1"/>
    <property type="molecule type" value="Genomic_DNA"/>
</dbReference>
<dbReference type="OrthoDB" id="9904569at2"/>
<gene>
    <name evidence="1" type="ORF">DZD52_00135</name>
</gene>
<organism evidence="1 2">
    <name type="scientific">Xanthomonas nasturtii</name>
    <dbReference type="NCBI Taxonomy" id="1843581"/>
    <lineage>
        <taxon>Bacteria</taxon>
        <taxon>Pseudomonadati</taxon>
        <taxon>Pseudomonadota</taxon>
        <taxon>Gammaproteobacteria</taxon>
        <taxon>Lysobacterales</taxon>
        <taxon>Lysobacteraceae</taxon>
        <taxon>Xanthomonas</taxon>
    </lineage>
</organism>
<reference evidence="1 2" key="1">
    <citation type="submission" date="2018-08" db="EMBL/GenBank/DDBJ databases">
        <title>Genome sequencing of X. nasturtii WHRI 8984.</title>
        <authorList>
            <person name="Studholme D.J."/>
            <person name="Mchugh J."/>
            <person name="Vicente J."/>
        </authorList>
    </citation>
    <scope>NUCLEOTIDE SEQUENCE [LARGE SCALE GENOMIC DNA]</scope>
    <source>
        <strain evidence="1 2">WHRI 8984</strain>
    </source>
</reference>
<accession>A0A3E1KT83</accession>
<protein>
    <submittedName>
        <fullName evidence="1">Uncharacterized protein</fullName>
    </submittedName>
</protein>
<comment type="caution">
    <text evidence="1">The sequence shown here is derived from an EMBL/GenBank/DDBJ whole genome shotgun (WGS) entry which is preliminary data.</text>
</comment>
<sequence>MEEAQCDWANVFVGSSGGAMAYGAEISGVDPGVRQWWRIIRAGDGTIRSSGIKVLCTSPGPGIKLTQRQAAGNEVPSGTVDGVCSGGAWG</sequence>
<name>A0A3E1KT83_9XANT</name>
<dbReference type="AlphaFoldDB" id="A0A3E1KT83"/>